<name>A0ABW2KVZ9_9PROT</name>
<proteinExistence type="predicted"/>
<gene>
    <name evidence="1" type="ORF">ACFQPS_09200</name>
</gene>
<reference evidence="2" key="1">
    <citation type="journal article" date="2019" name="Int. J. Syst. Evol. Microbiol.">
        <title>The Global Catalogue of Microorganisms (GCM) 10K type strain sequencing project: providing services to taxonomists for standard genome sequencing and annotation.</title>
        <authorList>
            <consortium name="The Broad Institute Genomics Platform"/>
            <consortium name="The Broad Institute Genome Sequencing Center for Infectious Disease"/>
            <person name="Wu L."/>
            <person name="Ma J."/>
        </authorList>
    </citation>
    <scope>NUCLEOTIDE SEQUENCE [LARGE SCALE GENOMIC DNA]</scope>
    <source>
        <strain evidence="2">CGMCC 1.16275</strain>
    </source>
</reference>
<organism evidence="1 2">
    <name type="scientific">Rhodocista pekingensis</name>
    <dbReference type="NCBI Taxonomy" id="201185"/>
    <lineage>
        <taxon>Bacteria</taxon>
        <taxon>Pseudomonadati</taxon>
        <taxon>Pseudomonadota</taxon>
        <taxon>Alphaproteobacteria</taxon>
        <taxon>Rhodospirillales</taxon>
        <taxon>Azospirillaceae</taxon>
        <taxon>Rhodocista</taxon>
    </lineage>
</organism>
<accession>A0ABW2KVZ9</accession>
<evidence type="ECO:0000313" key="2">
    <source>
        <dbReference type="Proteomes" id="UP001596456"/>
    </source>
</evidence>
<evidence type="ECO:0008006" key="3">
    <source>
        <dbReference type="Google" id="ProtNLM"/>
    </source>
</evidence>
<dbReference type="RefSeq" id="WP_377358354.1">
    <property type="nucleotide sequence ID" value="NZ_JBHTCM010000010.1"/>
</dbReference>
<keyword evidence="2" id="KW-1185">Reference proteome</keyword>
<sequence length="114" mass="12538">MIVENRRIIFSPEAVREAVKLYRESFPQKQPPGVLGPIILRNQAPLALGISVQAVGASNFREIEMAETEIAAMLILYCRRLKIPLPRASSKSMEAQNDSLVLSITKVLPVVPAA</sequence>
<dbReference type="EMBL" id="JBHTCM010000010">
    <property type="protein sequence ID" value="MFC7333336.1"/>
    <property type="molecule type" value="Genomic_DNA"/>
</dbReference>
<comment type="caution">
    <text evidence="1">The sequence shown here is derived from an EMBL/GenBank/DDBJ whole genome shotgun (WGS) entry which is preliminary data.</text>
</comment>
<dbReference type="Proteomes" id="UP001596456">
    <property type="component" value="Unassembled WGS sequence"/>
</dbReference>
<evidence type="ECO:0000313" key="1">
    <source>
        <dbReference type="EMBL" id="MFC7333336.1"/>
    </source>
</evidence>
<protein>
    <recommendedName>
        <fullName evidence="3">DUF4817 domain-containing protein</fullName>
    </recommendedName>
</protein>